<dbReference type="InterPro" id="IPR007627">
    <property type="entry name" value="RNA_pol_sigma70_r2"/>
</dbReference>
<dbReference type="GO" id="GO:0006352">
    <property type="term" value="P:DNA-templated transcription initiation"/>
    <property type="evidence" value="ECO:0007669"/>
    <property type="project" value="InterPro"/>
</dbReference>
<evidence type="ECO:0000256" key="4">
    <source>
        <dbReference type="ARBA" id="ARBA00023125"/>
    </source>
</evidence>
<dbReference type="RefSeq" id="WP_109692144.1">
    <property type="nucleotide sequence ID" value="NZ_QGDD01000001.1"/>
</dbReference>
<dbReference type="InterPro" id="IPR013325">
    <property type="entry name" value="RNA_pol_sigma_r2"/>
</dbReference>
<keyword evidence="5" id="KW-0804">Transcription</keyword>
<evidence type="ECO:0000256" key="2">
    <source>
        <dbReference type="ARBA" id="ARBA00023015"/>
    </source>
</evidence>
<dbReference type="OrthoDB" id="3777963at2"/>
<dbReference type="CDD" id="cd06171">
    <property type="entry name" value="Sigma70_r4"/>
    <property type="match status" value="1"/>
</dbReference>
<organism evidence="8 9">
    <name type="scientific">Nocardioides silvaticus</name>
    <dbReference type="NCBI Taxonomy" id="2201891"/>
    <lineage>
        <taxon>Bacteria</taxon>
        <taxon>Bacillati</taxon>
        <taxon>Actinomycetota</taxon>
        <taxon>Actinomycetes</taxon>
        <taxon>Propionibacteriales</taxon>
        <taxon>Nocardioidaceae</taxon>
        <taxon>Nocardioides</taxon>
    </lineage>
</organism>
<name>A0A316TJK5_9ACTN</name>
<dbReference type="Pfam" id="PF08281">
    <property type="entry name" value="Sigma70_r4_2"/>
    <property type="match status" value="1"/>
</dbReference>
<evidence type="ECO:0000313" key="9">
    <source>
        <dbReference type="Proteomes" id="UP000245507"/>
    </source>
</evidence>
<evidence type="ECO:0000256" key="1">
    <source>
        <dbReference type="ARBA" id="ARBA00010641"/>
    </source>
</evidence>
<dbReference type="InterPro" id="IPR036388">
    <property type="entry name" value="WH-like_DNA-bd_sf"/>
</dbReference>
<dbReference type="InterPro" id="IPR039425">
    <property type="entry name" value="RNA_pol_sigma-70-like"/>
</dbReference>
<dbReference type="SUPFAM" id="SSF88659">
    <property type="entry name" value="Sigma3 and sigma4 domains of RNA polymerase sigma factors"/>
    <property type="match status" value="1"/>
</dbReference>
<evidence type="ECO:0000256" key="3">
    <source>
        <dbReference type="ARBA" id="ARBA00023082"/>
    </source>
</evidence>
<dbReference type="GO" id="GO:0003677">
    <property type="term" value="F:DNA binding"/>
    <property type="evidence" value="ECO:0007669"/>
    <property type="project" value="UniProtKB-KW"/>
</dbReference>
<feature type="domain" description="RNA polymerase sigma-70 region 2" evidence="6">
    <location>
        <begin position="9"/>
        <end position="75"/>
    </location>
</feature>
<keyword evidence="4" id="KW-0238">DNA-binding</keyword>
<protein>
    <submittedName>
        <fullName evidence="8">SigE family RNA polymerase sigma factor</fullName>
    </submittedName>
</protein>
<comment type="similarity">
    <text evidence="1">Belongs to the sigma-70 factor family. ECF subfamily.</text>
</comment>
<reference evidence="8 9" key="1">
    <citation type="submission" date="2018-05" db="EMBL/GenBank/DDBJ databases">
        <title>Nocardioides silvaticus genome.</title>
        <authorList>
            <person name="Li C."/>
            <person name="Wang G."/>
        </authorList>
    </citation>
    <scope>NUCLEOTIDE SEQUENCE [LARGE SCALE GENOMIC DNA]</scope>
    <source>
        <strain evidence="8 9">CCTCC AB 2018079</strain>
    </source>
</reference>
<dbReference type="EMBL" id="QGDD01000001">
    <property type="protein sequence ID" value="PWN04640.1"/>
    <property type="molecule type" value="Genomic_DNA"/>
</dbReference>
<evidence type="ECO:0000259" key="6">
    <source>
        <dbReference type="Pfam" id="PF04542"/>
    </source>
</evidence>
<comment type="caution">
    <text evidence="8">The sequence shown here is derived from an EMBL/GenBank/DDBJ whole genome shotgun (WGS) entry which is preliminary data.</text>
</comment>
<dbReference type="AlphaFoldDB" id="A0A316TJK5"/>
<feature type="domain" description="RNA polymerase sigma factor 70 region 4 type 2" evidence="7">
    <location>
        <begin position="99"/>
        <end position="151"/>
    </location>
</feature>
<sequence length="170" mass="18649">MEAAEFDELYAASFRRITSQVYAMIGNLDEATECVQEAFARAWAHRRKLDKAEYPEAWVRTTAYRLAVSRWRRTKLAKRPTDRAVGAATQQAAVDESHVALVAALRQLPEAQRQALVLHHIADLPIHQIAAEIGVPEGTIKARLSRGRTALAALLTDEAPGGLAGGMSHV</sequence>
<dbReference type="InterPro" id="IPR014284">
    <property type="entry name" value="RNA_pol_sigma-70_dom"/>
</dbReference>
<dbReference type="Gene3D" id="1.10.1740.10">
    <property type="match status" value="1"/>
</dbReference>
<dbReference type="InterPro" id="IPR013249">
    <property type="entry name" value="RNA_pol_sigma70_r4_t2"/>
</dbReference>
<keyword evidence="3" id="KW-0731">Sigma factor</keyword>
<dbReference type="NCBIfam" id="TIGR02937">
    <property type="entry name" value="sigma70-ECF"/>
    <property type="match status" value="1"/>
</dbReference>
<dbReference type="PANTHER" id="PTHR43133">
    <property type="entry name" value="RNA POLYMERASE ECF-TYPE SIGMA FACTO"/>
    <property type="match status" value="1"/>
</dbReference>
<dbReference type="SUPFAM" id="SSF88946">
    <property type="entry name" value="Sigma2 domain of RNA polymerase sigma factors"/>
    <property type="match status" value="1"/>
</dbReference>
<dbReference type="Gene3D" id="1.10.10.10">
    <property type="entry name" value="Winged helix-like DNA-binding domain superfamily/Winged helix DNA-binding domain"/>
    <property type="match status" value="1"/>
</dbReference>
<evidence type="ECO:0000259" key="7">
    <source>
        <dbReference type="Pfam" id="PF08281"/>
    </source>
</evidence>
<dbReference type="Proteomes" id="UP000245507">
    <property type="component" value="Unassembled WGS sequence"/>
</dbReference>
<keyword evidence="2" id="KW-0805">Transcription regulation</keyword>
<dbReference type="Pfam" id="PF04542">
    <property type="entry name" value="Sigma70_r2"/>
    <property type="match status" value="1"/>
</dbReference>
<evidence type="ECO:0000313" key="8">
    <source>
        <dbReference type="EMBL" id="PWN04640.1"/>
    </source>
</evidence>
<dbReference type="GO" id="GO:0016987">
    <property type="term" value="F:sigma factor activity"/>
    <property type="evidence" value="ECO:0007669"/>
    <property type="project" value="UniProtKB-KW"/>
</dbReference>
<accession>A0A316TJK5</accession>
<keyword evidence="9" id="KW-1185">Reference proteome</keyword>
<evidence type="ECO:0000256" key="5">
    <source>
        <dbReference type="ARBA" id="ARBA00023163"/>
    </source>
</evidence>
<proteinExistence type="inferred from homology"/>
<gene>
    <name evidence="8" type="ORF">DJ010_03185</name>
</gene>
<dbReference type="PANTHER" id="PTHR43133:SF50">
    <property type="entry name" value="ECF RNA POLYMERASE SIGMA FACTOR SIGM"/>
    <property type="match status" value="1"/>
</dbReference>
<dbReference type="InterPro" id="IPR013324">
    <property type="entry name" value="RNA_pol_sigma_r3/r4-like"/>
</dbReference>